<dbReference type="AlphaFoldDB" id="A0A1R1J5R2"/>
<name>A0A1R1J5R2_9BURK</name>
<sequence>MALVRSSRIGRVATVPALFRHVPDTDPDANERDQTPVGSAQAIGSSPPPERGALIEFPRVDGRDQPDVDALRAIEVTADRLLVVLVEA</sequence>
<proteinExistence type="predicted"/>
<feature type="region of interest" description="Disordered" evidence="1">
    <location>
        <begin position="20"/>
        <end position="52"/>
    </location>
</feature>
<evidence type="ECO:0000313" key="2">
    <source>
        <dbReference type="EMBL" id="OMG70620.1"/>
    </source>
</evidence>
<dbReference type="EMBL" id="MTJZ01000048">
    <property type="protein sequence ID" value="OMG70620.1"/>
    <property type="molecule type" value="Genomic_DNA"/>
</dbReference>
<protein>
    <submittedName>
        <fullName evidence="2">Uncharacterized protein</fullName>
    </submittedName>
</protein>
<feature type="compositionally biased region" description="Basic and acidic residues" evidence="1">
    <location>
        <begin position="21"/>
        <end position="34"/>
    </location>
</feature>
<dbReference type="Proteomes" id="UP000187194">
    <property type="component" value="Unassembled WGS sequence"/>
</dbReference>
<comment type="caution">
    <text evidence="2">The sequence shown here is derived from an EMBL/GenBank/DDBJ whole genome shotgun (WGS) entry which is preliminary data.</text>
</comment>
<accession>A0A1R1J5R2</accession>
<evidence type="ECO:0000256" key="1">
    <source>
        <dbReference type="SAM" id="MobiDB-lite"/>
    </source>
</evidence>
<reference evidence="2 3" key="1">
    <citation type="submission" date="2017-01" db="EMBL/GenBank/DDBJ databases">
        <title>Phylogeographic, genomic and meropenem susceptibility analysis of Burkholderia ubonensis.</title>
        <authorList>
            <person name="Price E.P."/>
            <person name="Sarovich D.S."/>
            <person name="Webb J.R."/>
            <person name="Hall C.M."/>
            <person name="Sahl J.W."/>
            <person name="Kaestli M."/>
            <person name="Mayo M."/>
            <person name="Harrington G."/>
            <person name="Baker A.L."/>
            <person name="Sidak-Loftis L.C."/>
            <person name="Lummis M."/>
            <person name="Schupp J.M."/>
            <person name="Gillece J.D."/>
            <person name="Tuanyok A."/>
            <person name="Warner J."/>
            <person name="Busch J.D."/>
            <person name="Keim P."/>
            <person name="Currie B.J."/>
            <person name="Wagner D.M."/>
        </authorList>
    </citation>
    <scope>NUCLEOTIDE SEQUENCE [LARGE SCALE GENOMIC DNA]</scope>
    <source>
        <strain evidence="2 3">A21</strain>
    </source>
</reference>
<organism evidence="2 3">
    <name type="scientific">Burkholderia ubonensis</name>
    <dbReference type="NCBI Taxonomy" id="101571"/>
    <lineage>
        <taxon>Bacteria</taxon>
        <taxon>Pseudomonadati</taxon>
        <taxon>Pseudomonadota</taxon>
        <taxon>Betaproteobacteria</taxon>
        <taxon>Burkholderiales</taxon>
        <taxon>Burkholderiaceae</taxon>
        <taxon>Burkholderia</taxon>
        <taxon>Burkholderia cepacia complex</taxon>
    </lineage>
</organism>
<evidence type="ECO:0000313" key="3">
    <source>
        <dbReference type="Proteomes" id="UP000187194"/>
    </source>
</evidence>
<gene>
    <name evidence="2" type="ORF">BW685_25425</name>
</gene>